<gene>
    <name evidence="3" type="ORF">GA0070624_6785</name>
    <name evidence="4" type="ORF">GA0070624_6797</name>
</gene>
<keyword evidence="2" id="KW-0472">Membrane</keyword>
<feature type="region of interest" description="Disordered" evidence="1">
    <location>
        <begin position="61"/>
        <end position="174"/>
    </location>
</feature>
<evidence type="ECO:0000256" key="1">
    <source>
        <dbReference type="SAM" id="MobiDB-lite"/>
    </source>
</evidence>
<protein>
    <submittedName>
        <fullName evidence="4">Uncharacterized protein</fullName>
    </submittedName>
</protein>
<dbReference type="EMBL" id="FMHV01000002">
    <property type="protein sequence ID" value="SCL40059.1"/>
    <property type="molecule type" value="Genomic_DNA"/>
</dbReference>
<feature type="transmembrane region" description="Helical" evidence="2">
    <location>
        <begin position="38"/>
        <end position="57"/>
    </location>
</feature>
<organism evidence="4 5">
    <name type="scientific">Micromonospora rhizosphaerae</name>
    <dbReference type="NCBI Taxonomy" id="568872"/>
    <lineage>
        <taxon>Bacteria</taxon>
        <taxon>Bacillati</taxon>
        <taxon>Actinomycetota</taxon>
        <taxon>Actinomycetes</taxon>
        <taxon>Micromonosporales</taxon>
        <taxon>Micromonosporaceae</taxon>
        <taxon>Micromonospora</taxon>
    </lineage>
</organism>
<dbReference type="Proteomes" id="UP000199413">
    <property type="component" value="Unassembled WGS sequence"/>
</dbReference>
<dbReference type="AlphaFoldDB" id="A0A1C6TJD5"/>
<evidence type="ECO:0000313" key="5">
    <source>
        <dbReference type="Proteomes" id="UP000199413"/>
    </source>
</evidence>
<dbReference type="EMBL" id="FMHV01000003">
    <property type="protein sequence ID" value="SCL41866.1"/>
    <property type="molecule type" value="Genomic_DNA"/>
</dbReference>
<name>A0A1C6TJD5_9ACTN</name>
<reference evidence="4" key="1">
    <citation type="submission" date="2016-06" db="EMBL/GenBank/DDBJ databases">
        <authorList>
            <person name="Kjaerup R.B."/>
            <person name="Dalgaard T.S."/>
            <person name="Juul-Madsen H.R."/>
        </authorList>
    </citation>
    <scope>NUCLEOTIDE SEQUENCE [LARGE SCALE GENOMIC DNA]</scope>
    <source>
        <strain evidence="4">DSM 45431</strain>
    </source>
</reference>
<reference evidence="5" key="2">
    <citation type="submission" date="2016-06" db="EMBL/GenBank/DDBJ databases">
        <authorList>
            <person name="Varghese N."/>
            <person name="Submissions Spin"/>
        </authorList>
    </citation>
    <scope>NUCLEOTIDE SEQUENCE [LARGE SCALE GENOMIC DNA]</scope>
    <source>
        <strain evidence="5">DSM 45431</strain>
    </source>
</reference>
<keyword evidence="5" id="KW-1185">Reference proteome</keyword>
<sequence>MKAHRTDVVSFAFGLVFLALSVWWLLARILGLTLPPVGWFLAGALILIGVLGVAGALRSGRHADRNPSADGTDAETTVSAPYADGTRGWAGPERTEADEWPTDAVADVPTEAIEDRPVSGPGGEPRWSPSAPPGDLAGHERQDAGTEPATDELPAVGDEPGVRTRPTTGEDRSD</sequence>
<keyword evidence="2" id="KW-1133">Transmembrane helix</keyword>
<evidence type="ECO:0000313" key="4">
    <source>
        <dbReference type="EMBL" id="SCL41866.1"/>
    </source>
</evidence>
<keyword evidence="2" id="KW-0812">Transmembrane</keyword>
<evidence type="ECO:0000313" key="3">
    <source>
        <dbReference type="EMBL" id="SCL40059.1"/>
    </source>
</evidence>
<evidence type="ECO:0000256" key="2">
    <source>
        <dbReference type="SAM" id="Phobius"/>
    </source>
</evidence>
<accession>A0A1C6TJD5</accession>
<proteinExistence type="predicted"/>
<feature type="transmembrane region" description="Helical" evidence="2">
    <location>
        <begin position="7"/>
        <end position="26"/>
    </location>
</feature>
<dbReference type="STRING" id="568872.GA0070624_6785"/>